<accession>A0AAU9JSJ1</accession>
<feature type="region of interest" description="Disordered" evidence="2">
    <location>
        <begin position="322"/>
        <end position="367"/>
    </location>
</feature>
<evidence type="ECO:0000256" key="3">
    <source>
        <dbReference type="SAM" id="Phobius"/>
    </source>
</evidence>
<name>A0AAU9JSJ1_9CILI</name>
<dbReference type="Proteomes" id="UP001162131">
    <property type="component" value="Unassembled WGS sequence"/>
</dbReference>
<evidence type="ECO:0000256" key="2">
    <source>
        <dbReference type="SAM" id="MobiDB-lite"/>
    </source>
</evidence>
<sequence length="367" mass="43494">MLIYLSFLSLFFLVSSYPDPRKEKISACLFLVHLKISTDKDRFEKIFVDVSQDQKERVTNKVVGEMVLNCVQDITPYVIDEIQSRSNSLTYKRDYDKLLSYNKYDLYGEVKLTPEQMEIMKIAFEQSQEMLNEQFPEEELEDNDEYRKQKLSTCLTLSRYKVQEDDPIIKQILQKMPKDLEEKITNKIIGDILMTCMDKMTNKILLELSETSSYADLTPEHKKLLEWDKKQFKKNKEITFTQKHFTLFEEVTEVQKEMEKEYQEKLEKEIANQEKMRNLKPPELAIEETNFPSELLIVGVVLLTLLGCGCYFVTREGRVEVRGKEENKEEDKEENQEENKEEDKEEKNEEDKKENKKGSINQNKKKD</sequence>
<reference evidence="5" key="1">
    <citation type="submission" date="2021-09" db="EMBL/GenBank/DDBJ databases">
        <authorList>
            <consortium name="AG Swart"/>
            <person name="Singh M."/>
            <person name="Singh A."/>
            <person name="Seah K."/>
            <person name="Emmerich C."/>
        </authorList>
    </citation>
    <scope>NUCLEOTIDE SEQUENCE</scope>
    <source>
        <strain evidence="5">ATCC30299</strain>
    </source>
</reference>
<proteinExistence type="predicted"/>
<keyword evidence="3" id="KW-0812">Transmembrane</keyword>
<protein>
    <submittedName>
        <fullName evidence="5">Uncharacterized protein</fullName>
    </submittedName>
</protein>
<keyword evidence="4" id="KW-0732">Signal</keyword>
<gene>
    <name evidence="5" type="ORF">BSTOLATCC_MIC52152</name>
</gene>
<organism evidence="5 6">
    <name type="scientific">Blepharisma stoltei</name>
    <dbReference type="NCBI Taxonomy" id="1481888"/>
    <lineage>
        <taxon>Eukaryota</taxon>
        <taxon>Sar</taxon>
        <taxon>Alveolata</taxon>
        <taxon>Ciliophora</taxon>
        <taxon>Postciliodesmatophora</taxon>
        <taxon>Heterotrichea</taxon>
        <taxon>Heterotrichida</taxon>
        <taxon>Blepharismidae</taxon>
        <taxon>Blepharisma</taxon>
    </lineage>
</organism>
<keyword evidence="3" id="KW-1133">Transmembrane helix</keyword>
<dbReference type="AlphaFoldDB" id="A0AAU9JSJ1"/>
<evidence type="ECO:0000256" key="1">
    <source>
        <dbReference type="SAM" id="Coils"/>
    </source>
</evidence>
<feature type="transmembrane region" description="Helical" evidence="3">
    <location>
        <begin position="295"/>
        <end position="314"/>
    </location>
</feature>
<evidence type="ECO:0000313" key="6">
    <source>
        <dbReference type="Proteomes" id="UP001162131"/>
    </source>
</evidence>
<feature type="compositionally biased region" description="Basic and acidic residues" evidence="2">
    <location>
        <begin position="337"/>
        <end position="357"/>
    </location>
</feature>
<keyword evidence="6" id="KW-1185">Reference proteome</keyword>
<evidence type="ECO:0000256" key="4">
    <source>
        <dbReference type="SAM" id="SignalP"/>
    </source>
</evidence>
<evidence type="ECO:0000313" key="5">
    <source>
        <dbReference type="EMBL" id="CAG9330737.1"/>
    </source>
</evidence>
<keyword evidence="1" id="KW-0175">Coiled coil</keyword>
<dbReference type="EMBL" id="CAJZBQ010000052">
    <property type="protein sequence ID" value="CAG9330737.1"/>
    <property type="molecule type" value="Genomic_DNA"/>
</dbReference>
<feature type="coiled-coil region" evidence="1">
    <location>
        <begin position="248"/>
        <end position="279"/>
    </location>
</feature>
<feature type="chain" id="PRO_5043717623" evidence="4">
    <location>
        <begin position="17"/>
        <end position="367"/>
    </location>
</feature>
<feature type="compositionally biased region" description="Polar residues" evidence="2">
    <location>
        <begin position="358"/>
        <end position="367"/>
    </location>
</feature>
<feature type="signal peptide" evidence="4">
    <location>
        <begin position="1"/>
        <end position="16"/>
    </location>
</feature>
<comment type="caution">
    <text evidence="5">The sequence shown here is derived from an EMBL/GenBank/DDBJ whole genome shotgun (WGS) entry which is preliminary data.</text>
</comment>
<keyword evidence="3" id="KW-0472">Membrane</keyword>